<dbReference type="AlphaFoldDB" id="A0A9W5U1C8"/>
<reference evidence="6" key="1">
    <citation type="journal article" date="2014" name="Int. J. Syst. Evol. Microbiol.">
        <title>Complete genome sequence of Corynebacterium casei LMG S-19264T (=DSM 44701T), isolated from a smear-ripened cheese.</title>
        <authorList>
            <consortium name="US DOE Joint Genome Institute (JGI-PGF)"/>
            <person name="Walter F."/>
            <person name="Albersmeier A."/>
            <person name="Kalinowski J."/>
            <person name="Ruckert C."/>
        </authorList>
    </citation>
    <scope>NUCLEOTIDE SEQUENCE</scope>
    <source>
        <strain evidence="6">CGMCC 1.15454</strain>
    </source>
</reference>
<dbReference type="GO" id="GO:0016020">
    <property type="term" value="C:membrane"/>
    <property type="evidence" value="ECO:0007669"/>
    <property type="project" value="UniProtKB-SubCell"/>
</dbReference>
<keyword evidence="2 5" id="KW-0812">Transmembrane</keyword>
<evidence type="ECO:0000256" key="3">
    <source>
        <dbReference type="ARBA" id="ARBA00022989"/>
    </source>
</evidence>
<comment type="subcellular location">
    <subcellularLocation>
        <location evidence="1">Membrane</location>
    </subcellularLocation>
</comment>
<evidence type="ECO:0000313" key="6">
    <source>
        <dbReference type="EMBL" id="GGB56917.1"/>
    </source>
</evidence>
<dbReference type="InterPro" id="IPR006479">
    <property type="entry name" value="Holin"/>
</dbReference>
<evidence type="ECO:0000256" key="2">
    <source>
        <dbReference type="ARBA" id="ARBA00022692"/>
    </source>
</evidence>
<feature type="transmembrane region" description="Helical" evidence="5">
    <location>
        <begin position="12"/>
        <end position="31"/>
    </location>
</feature>
<proteinExistence type="predicted"/>
<feature type="transmembrane region" description="Helical" evidence="5">
    <location>
        <begin position="43"/>
        <end position="62"/>
    </location>
</feature>
<evidence type="ECO:0000313" key="7">
    <source>
        <dbReference type="Proteomes" id="UP000621492"/>
    </source>
</evidence>
<sequence>MITFEDNKHDRGSLIRTGVLVLALINQGLLALNLNPIPGTETLWGEVISAGITIVSAGVAWFKNNYITWKGRKQKKVLKQHNLTK</sequence>
<reference evidence="6" key="2">
    <citation type="submission" date="2020-09" db="EMBL/GenBank/DDBJ databases">
        <authorList>
            <person name="Sun Q."/>
            <person name="Zhou Y."/>
        </authorList>
    </citation>
    <scope>NUCLEOTIDE SEQUENCE</scope>
    <source>
        <strain evidence="6">CGMCC 1.15454</strain>
    </source>
</reference>
<dbReference type="Proteomes" id="UP000621492">
    <property type="component" value="Unassembled WGS sequence"/>
</dbReference>
<dbReference type="NCBIfam" id="TIGR01592">
    <property type="entry name" value="holin_SPP1"/>
    <property type="match status" value="1"/>
</dbReference>
<evidence type="ECO:0000256" key="1">
    <source>
        <dbReference type="ARBA" id="ARBA00004370"/>
    </source>
</evidence>
<keyword evidence="7" id="KW-1185">Reference proteome</keyword>
<name>A0A9W5U1C8_9BACI</name>
<accession>A0A9W5U1C8</accession>
<protein>
    <submittedName>
        <fullName evidence="6">Holin</fullName>
    </submittedName>
</protein>
<keyword evidence="4 5" id="KW-0472">Membrane</keyword>
<evidence type="ECO:0000256" key="4">
    <source>
        <dbReference type="ARBA" id="ARBA00023136"/>
    </source>
</evidence>
<comment type="caution">
    <text evidence="6">The sequence shown here is derived from an EMBL/GenBank/DDBJ whole genome shotgun (WGS) entry which is preliminary data.</text>
</comment>
<dbReference type="EMBL" id="BMJD01000044">
    <property type="protein sequence ID" value="GGB56917.1"/>
    <property type="molecule type" value="Genomic_DNA"/>
</dbReference>
<evidence type="ECO:0000256" key="5">
    <source>
        <dbReference type="SAM" id="Phobius"/>
    </source>
</evidence>
<organism evidence="6 7">
    <name type="scientific">Lentibacillus populi</name>
    <dbReference type="NCBI Taxonomy" id="1827502"/>
    <lineage>
        <taxon>Bacteria</taxon>
        <taxon>Bacillati</taxon>
        <taxon>Bacillota</taxon>
        <taxon>Bacilli</taxon>
        <taxon>Bacillales</taxon>
        <taxon>Bacillaceae</taxon>
        <taxon>Lentibacillus</taxon>
    </lineage>
</organism>
<keyword evidence="3 5" id="KW-1133">Transmembrane helix</keyword>
<dbReference type="RefSeq" id="WP_188725697.1">
    <property type="nucleotide sequence ID" value="NZ_BMJD01000044.1"/>
</dbReference>
<gene>
    <name evidence="6" type="primary">xhlB</name>
    <name evidence="6" type="ORF">GCM10011409_38120</name>
</gene>
<dbReference type="Pfam" id="PF04688">
    <property type="entry name" value="Holin_SPP1"/>
    <property type="match status" value="1"/>
</dbReference>